<dbReference type="Proteomes" id="UP000472277">
    <property type="component" value="Chromosome 37"/>
</dbReference>
<gene>
    <name evidence="1" type="primary">si:dkey-82o10.4</name>
</gene>
<dbReference type="PANTHER" id="PTHR13333:SF7">
    <property type="entry name" value="M-AAA PROTEASE-INTERACTING PROTEIN 1, MITOCHONDRIAL"/>
    <property type="match status" value="1"/>
</dbReference>
<sequence length="261" mass="30363">MMQRFTRIATCRELRGLVTRSYVSSLASPLNRTYSTMPQQPLCRSLTSIYTCTAGPLGEPTTRCSLYNLRRQSEVFSHQKYRHYCTESENERKRTGGHGHHGITVVGIPDPLTWIRNKVHIYLIELYFQLGINSVEFDNGVKQMVVYAQQRCTALSETQRRHLAISLDDIIFILPEEVSIVFDSNGRKFCFIVMRFWHMSTADVPEDPESTKIFKMAVTEEDSPQKKIVTAVYEFHRELTRGAEPDWTVTNIWHWHWKQIG</sequence>
<protein>
    <submittedName>
        <fullName evidence="1">Si:dkey-82o10.4</fullName>
    </submittedName>
</protein>
<dbReference type="PANTHER" id="PTHR13333">
    <property type="entry name" value="M-AAA PROTEASE-INTERACTING PROTEIN 1, MITOCHONDRIAL"/>
    <property type="match status" value="1"/>
</dbReference>
<evidence type="ECO:0000313" key="1">
    <source>
        <dbReference type="Ensembl" id="ENSSTUP00000095451.1"/>
    </source>
</evidence>
<dbReference type="Ensembl" id="ENSSTUT00000102476.1">
    <property type="protein sequence ID" value="ENSSTUP00000095451.1"/>
    <property type="gene ID" value="ENSSTUG00000042900.1"/>
</dbReference>
<dbReference type="AlphaFoldDB" id="A0A674DIJ0"/>
<organism evidence="1 2">
    <name type="scientific">Salmo trutta</name>
    <name type="common">Brown trout</name>
    <dbReference type="NCBI Taxonomy" id="8032"/>
    <lineage>
        <taxon>Eukaryota</taxon>
        <taxon>Metazoa</taxon>
        <taxon>Chordata</taxon>
        <taxon>Craniata</taxon>
        <taxon>Vertebrata</taxon>
        <taxon>Euteleostomi</taxon>
        <taxon>Actinopterygii</taxon>
        <taxon>Neopterygii</taxon>
        <taxon>Teleostei</taxon>
        <taxon>Protacanthopterygii</taxon>
        <taxon>Salmoniformes</taxon>
        <taxon>Salmonidae</taxon>
        <taxon>Salmoninae</taxon>
        <taxon>Salmo</taxon>
    </lineage>
</organism>
<keyword evidence="2" id="KW-1185">Reference proteome</keyword>
<dbReference type="GO" id="GO:0005743">
    <property type="term" value="C:mitochondrial inner membrane"/>
    <property type="evidence" value="ECO:0007669"/>
    <property type="project" value="TreeGrafter"/>
</dbReference>
<dbReference type="GO" id="GO:0043022">
    <property type="term" value="F:ribosome binding"/>
    <property type="evidence" value="ECO:0007669"/>
    <property type="project" value="TreeGrafter"/>
</dbReference>
<reference evidence="1" key="1">
    <citation type="submission" date="2025-08" db="UniProtKB">
        <authorList>
            <consortium name="Ensembl"/>
        </authorList>
    </citation>
    <scope>IDENTIFICATION</scope>
</reference>
<name>A0A674DIJ0_SALTR</name>
<dbReference type="GO" id="GO:0032979">
    <property type="term" value="P:protein insertion into mitochondrial inner membrane from matrix"/>
    <property type="evidence" value="ECO:0007669"/>
    <property type="project" value="TreeGrafter"/>
</dbReference>
<accession>A0A674DIJ0</accession>
<reference evidence="1" key="2">
    <citation type="submission" date="2025-09" db="UniProtKB">
        <authorList>
            <consortium name="Ensembl"/>
        </authorList>
    </citation>
    <scope>IDENTIFICATION</scope>
</reference>
<proteinExistence type="predicted"/>
<dbReference type="GeneTree" id="ENSGT00390000004145"/>
<evidence type="ECO:0000313" key="2">
    <source>
        <dbReference type="Proteomes" id="UP000472277"/>
    </source>
</evidence>